<gene>
    <name evidence="6" type="ORF">E4U43_005352</name>
</gene>
<dbReference type="InterPro" id="IPR042272">
    <property type="entry name" value="ATP12_ATP_synth-F1-assembly_N"/>
</dbReference>
<comment type="subcellular location">
    <subcellularLocation>
        <location evidence="1">Mitochondrion</location>
    </subcellularLocation>
</comment>
<dbReference type="OrthoDB" id="5322896at2759"/>
<accession>A0A9P7NGF9</accession>
<keyword evidence="4" id="KW-0496">Mitochondrion</keyword>
<evidence type="ECO:0000256" key="1">
    <source>
        <dbReference type="ARBA" id="ARBA00004173"/>
    </source>
</evidence>
<dbReference type="PANTHER" id="PTHR21013:SF10">
    <property type="entry name" value="ATP SYNTHASE MITOCHONDRIAL F1 COMPLEX ASSEMBLY FACTOR 2"/>
    <property type="match status" value="1"/>
</dbReference>
<dbReference type="InterPro" id="IPR023335">
    <property type="entry name" value="ATP12_ortho_dom_sf"/>
</dbReference>
<keyword evidence="5" id="KW-0143">Chaperone</keyword>
<dbReference type="GO" id="GO:0033615">
    <property type="term" value="P:mitochondrial proton-transporting ATP synthase complex assembly"/>
    <property type="evidence" value="ECO:0007669"/>
    <property type="project" value="TreeGrafter"/>
</dbReference>
<dbReference type="Proteomes" id="UP000748025">
    <property type="component" value="Unassembled WGS sequence"/>
</dbReference>
<dbReference type="GO" id="GO:0005739">
    <property type="term" value="C:mitochondrion"/>
    <property type="evidence" value="ECO:0007669"/>
    <property type="project" value="UniProtKB-SubCell"/>
</dbReference>
<dbReference type="AlphaFoldDB" id="A0A9P7NGF9"/>
<dbReference type="SUPFAM" id="SSF160909">
    <property type="entry name" value="ATP12-like"/>
    <property type="match status" value="1"/>
</dbReference>
<reference evidence="6" key="1">
    <citation type="journal article" date="2020" name="bioRxiv">
        <title>Whole genome comparisons of ergot fungi reveals the divergence and evolution of species within the genus Claviceps are the result of varying mechanisms driving genome evolution and host range expansion.</title>
        <authorList>
            <person name="Wyka S.A."/>
            <person name="Mondo S.J."/>
            <person name="Liu M."/>
            <person name="Dettman J."/>
            <person name="Nalam V."/>
            <person name="Broders K.D."/>
        </authorList>
    </citation>
    <scope>NUCLEOTIDE SEQUENCE</scope>
    <source>
        <strain evidence="6">CCC 602</strain>
    </source>
</reference>
<evidence type="ECO:0000313" key="6">
    <source>
        <dbReference type="EMBL" id="KAG6015419.1"/>
    </source>
</evidence>
<organism evidence="6 7">
    <name type="scientific">Claviceps pusilla</name>
    <dbReference type="NCBI Taxonomy" id="123648"/>
    <lineage>
        <taxon>Eukaryota</taxon>
        <taxon>Fungi</taxon>
        <taxon>Dikarya</taxon>
        <taxon>Ascomycota</taxon>
        <taxon>Pezizomycotina</taxon>
        <taxon>Sordariomycetes</taxon>
        <taxon>Hypocreomycetidae</taxon>
        <taxon>Hypocreales</taxon>
        <taxon>Clavicipitaceae</taxon>
        <taxon>Claviceps</taxon>
    </lineage>
</organism>
<dbReference type="PANTHER" id="PTHR21013">
    <property type="entry name" value="ATP SYNTHASE MITOCHONDRIAL F1 COMPLEX ASSEMBLY FACTOR 2/ATP12 PROTEIN, MITOCHONDRIAL PRECURSOR"/>
    <property type="match status" value="1"/>
</dbReference>
<evidence type="ECO:0000256" key="2">
    <source>
        <dbReference type="ARBA" id="ARBA00008231"/>
    </source>
</evidence>
<protein>
    <submittedName>
        <fullName evidence="6">Uncharacterized protein</fullName>
    </submittedName>
</protein>
<dbReference type="Gene3D" id="3.30.2180.10">
    <property type="entry name" value="ATP12-like"/>
    <property type="match status" value="1"/>
</dbReference>
<name>A0A9P7NGF9_9HYPO</name>
<dbReference type="EMBL" id="SRPW01000351">
    <property type="protein sequence ID" value="KAG6015419.1"/>
    <property type="molecule type" value="Genomic_DNA"/>
</dbReference>
<dbReference type="Gene3D" id="1.10.3580.10">
    <property type="entry name" value="ATP12 ATPase"/>
    <property type="match status" value="1"/>
</dbReference>
<keyword evidence="7" id="KW-1185">Reference proteome</keyword>
<dbReference type="Pfam" id="PF07542">
    <property type="entry name" value="ATP12"/>
    <property type="match status" value="1"/>
</dbReference>
<sequence>MNGETYIIALPSPHEEKVIITRLHRSIVPKPTPRLSITSRARENHTPHAMRPAAKLPLRMLSRTVTAPSRCRSMHTTACKAANVAPTLGTGPPPEPPTPTVRNMNERIERRRKQAELLKQAKVIRNAQDGKTTTLRKRFWKEVTVSEVDGTLQVCLDGRPLRHPQTKEIIYLPVSKPALAFAIALEWDSLTSTSQATKQHLIPLTSLVCRALDIQASDRDNTPGAVKLRDQITTTVMRYLDTDSLLCWAAPAGEFDLRNDAGESLRDVQKRTAEEVVSFMTTHVWPGIKLSPVLDGDAIMPKKQEEGVREVVQGWVHGLTAWEIAGLERAVLAGKSLVAAARILAEWTEGPSKRPVLVGDDAAFGVEEAAKMVNLEVDWQASHWGEVEDTHDVNNEDLRRQLGSVVLLVSGTGKTA</sequence>
<keyword evidence="3" id="KW-0809">Transit peptide</keyword>
<evidence type="ECO:0000313" key="7">
    <source>
        <dbReference type="Proteomes" id="UP000748025"/>
    </source>
</evidence>
<evidence type="ECO:0000256" key="4">
    <source>
        <dbReference type="ARBA" id="ARBA00023128"/>
    </source>
</evidence>
<proteinExistence type="inferred from homology"/>
<comment type="caution">
    <text evidence="6">The sequence shown here is derived from an EMBL/GenBank/DDBJ whole genome shotgun (WGS) entry which is preliminary data.</text>
</comment>
<evidence type="ECO:0000256" key="5">
    <source>
        <dbReference type="ARBA" id="ARBA00023186"/>
    </source>
</evidence>
<dbReference type="InterPro" id="IPR011419">
    <property type="entry name" value="ATP12_ATP_synth-F1-assembly"/>
</dbReference>
<comment type="similarity">
    <text evidence="2">Belongs to the ATP12 family.</text>
</comment>
<evidence type="ECO:0000256" key="3">
    <source>
        <dbReference type="ARBA" id="ARBA00022946"/>
    </source>
</evidence>